<sequence length="528" mass="49863">MQAFVRTGMTSGVALIGASAIALSPIVVAPQQVHLPAIPVSSIATTLTAQVDPISAWVQVLTASFSNISALGQQVWADPAPILKQILTNQLGYANTTATALGAAGNSFVTALQGLPPAFQQAAQQMAAGHIDSGIATVYGAVLGLVINPGFALLGSGVLDIPGKIAQNITNVVKLAPTLLVQVGFSLLSTAFSVESAFGDTAQAVYNGVHAGNLGAALNAIVNAPAVLTNAFLNGNPSLLAAGILTASGPGVPGVVAMVAIRIRDAIAQALGAPAPAAAAAASLAPVAAKVADVGPAALPSAVLSGAAVTLGAEKVTTPDTAKVAATKTAPAEPAATAPAAGAPTPAEPAATSPETHSPATETKPDSGTTSGGTTAPTGGTGTTGGTTTGTSGTAGEPTKPSGSTGSQTGSGSTTTPKGGTDTTGGTGTTGTTGGTKTSTPGTTGEPTKPTKPSGSTGSETGSGSTTTPNGLTSTTGGTKTGTPTKPAKPAKPSGSTGSQTGSGSSSGASGSGSGTSASGGGASHAAA</sequence>
<feature type="compositionally biased region" description="Low complexity" evidence="1">
    <location>
        <begin position="318"/>
        <end position="356"/>
    </location>
</feature>
<evidence type="ECO:0008006" key="4">
    <source>
        <dbReference type="Google" id="ProtNLM"/>
    </source>
</evidence>
<feature type="compositionally biased region" description="Gly residues" evidence="1">
    <location>
        <begin position="510"/>
        <end position="528"/>
    </location>
</feature>
<name>A0ABM7IIB3_9MYCO</name>
<evidence type="ECO:0000256" key="1">
    <source>
        <dbReference type="SAM" id="MobiDB-lite"/>
    </source>
</evidence>
<keyword evidence="3" id="KW-1185">Reference proteome</keyword>
<reference evidence="2 3" key="1">
    <citation type="journal article" date="2019" name="Emerg. Microbes Infect.">
        <title>Comprehensive subspecies identification of 175 nontuberculous mycobacteria species based on 7547 genomic profiles.</title>
        <authorList>
            <person name="Matsumoto Y."/>
            <person name="Kinjo T."/>
            <person name="Motooka D."/>
            <person name="Nabeya D."/>
            <person name="Jung N."/>
            <person name="Uechi K."/>
            <person name="Horii T."/>
            <person name="Iida T."/>
            <person name="Fujita J."/>
            <person name="Nakamura S."/>
        </authorList>
    </citation>
    <scope>NUCLEOTIDE SEQUENCE [LARGE SCALE GENOMIC DNA]</scope>
    <source>
        <strain evidence="2 3">JCM 15296</strain>
    </source>
</reference>
<evidence type="ECO:0000313" key="2">
    <source>
        <dbReference type="EMBL" id="BBX86385.1"/>
    </source>
</evidence>
<feature type="compositionally biased region" description="Low complexity" evidence="1">
    <location>
        <begin position="435"/>
        <end position="509"/>
    </location>
</feature>
<feature type="compositionally biased region" description="Low complexity" evidence="1">
    <location>
        <begin position="389"/>
        <end position="421"/>
    </location>
</feature>
<feature type="compositionally biased region" description="Gly residues" evidence="1">
    <location>
        <begin position="379"/>
        <end position="388"/>
    </location>
</feature>
<protein>
    <recommendedName>
        <fullName evidence="4">PE-PGRS family protein</fullName>
    </recommendedName>
</protein>
<gene>
    <name evidence="2" type="ORF">MAUB_42580</name>
</gene>
<accession>A0ABM7IIB3</accession>
<dbReference type="EMBL" id="AP022577">
    <property type="protein sequence ID" value="BBX86385.1"/>
    <property type="molecule type" value="Genomic_DNA"/>
</dbReference>
<dbReference type="Proteomes" id="UP000465609">
    <property type="component" value="Chromosome"/>
</dbReference>
<feature type="region of interest" description="Disordered" evidence="1">
    <location>
        <begin position="318"/>
        <end position="528"/>
    </location>
</feature>
<feature type="compositionally biased region" description="Low complexity" evidence="1">
    <location>
        <begin position="368"/>
        <end position="378"/>
    </location>
</feature>
<evidence type="ECO:0000313" key="3">
    <source>
        <dbReference type="Proteomes" id="UP000465609"/>
    </source>
</evidence>
<organism evidence="2 3">
    <name type="scientific">Mycolicibacterium aubagnense</name>
    <dbReference type="NCBI Taxonomy" id="319707"/>
    <lineage>
        <taxon>Bacteria</taxon>
        <taxon>Bacillati</taxon>
        <taxon>Actinomycetota</taxon>
        <taxon>Actinomycetes</taxon>
        <taxon>Mycobacteriales</taxon>
        <taxon>Mycobacteriaceae</taxon>
        <taxon>Mycolicibacterium</taxon>
    </lineage>
</organism>
<proteinExistence type="predicted"/>
<dbReference type="RefSeq" id="WP_163911557.1">
    <property type="nucleotide sequence ID" value="NZ_AP022577.1"/>
</dbReference>
<feature type="compositionally biased region" description="Gly residues" evidence="1">
    <location>
        <begin position="422"/>
        <end position="434"/>
    </location>
</feature>